<protein>
    <recommendedName>
        <fullName evidence="4">Genetic interactor of prohibitins 3, mitochondrial</fullName>
    </recommendedName>
</protein>
<dbReference type="InterPro" id="IPR027417">
    <property type="entry name" value="P-loop_NTPase"/>
</dbReference>
<feature type="region of interest" description="Disordered" evidence="1">
    <location>
        <begin position="384"/>
        <end position="423"/>
    </location>
</feature>
<dbReference type="STRING" id="5599.A0A177D7T8"/>
<dbReference type="AlphaFoldDB" id="A0A177D7T8"/>
<dbReference type="PANTHER" id="PTHR46434">
    <property type="entry name" value="GENETIC INTERACTOR OF PROHIBITINS 3, MITOCHONDRIAL"/>
    <property type="match status" value="1"/>
</dbReference>
<sequence length="752" mass="84915">MRPALRQVRTLLNHEASIPLFLCPALLRAPIIAPRRRVPEHPTPKAYSTLVTPQEQINATTPPADNSQNPPRHPPTQASSTQRQLPRACPGCGAPSQIYDRKEAGYYDVDRNVVREYLDWVPNRPKEATAEDDIYTKALKNVNPELLGELGLQDQNSETPEDNEPPATPVCDRCHKLLHHRVGSPIHHPTVDSIQQTIAESPHRRNHIYHVVDAADFPLSIVPNLQSSLRIPKLRTQNRRAKHKGWVANDRIAEVSFIITRADLLAPKKEQVDVLMPYVRDVLRDALGRQNANARLGNVRLVSAKRGWWTKQVKEDIWERGGAGWMVGKVNVGKSNLFEAVFPKGRGADYQDVRKIRSAAERETMINNAKTLDELTQVYQQLAEEDAETERLKNKPQEHLHQPPEEVEDHLEEDELDPDALLPPPQPYTPYPVLPIASSLPGTTASPIRIPFGNNRGELIDLPGLARTTPGLETFVQPTAHDDLVMKNRINSERYTIKPGQSLILGGGLIRITPVTPDLVFLVHPFVPIHPHVTRTEKAVDYQAQTSDRQLQVPPILAPNVGSKMNSAGRFQLKWDATKKLAGPVTSPMAGKMKPENLPFRVWSTDILVEGVGWIEVSAQTRRPQGWKPSGLVKKDPNQAKFDRVTRLKEEEERKNRKFAAIARAEEEGRDPEEVLEEEFYDDHMKDRMAEWEEDYPEVEVFSPLGKFVGQRRPMCASMVSGPKYVASRDRKVRPRRSMVSVKKQRKPKGAE</sequence>
<evidence type="ECO:0000313" key="2">
    <source>
        <dbReference type="EMBL" id="OAG15596.1"/>
    </source>
</evidence>
<reference evidence="2 3" key="1">
    <citation type="submission" date="2016-05" db="EMBL/GenBank/DDBJ databases">
        <title>Comparative analysis of secretome profiles of manganese(II)-oxidizing ascomycete fungi.</title>
        <authorList>
            <consortium name="DOE Joint Genome Institute"/>
            <person name="Zeiner C.A."/>
            <person name="Purvine S.O."/>
            <person name="Zink E.M."/>
            <person name="Wu S."/>
            <person name="Pasa-Tolic L."/>
            <person name="Chaput D.L."/>
            <person name="Haridas S."/>
            <person name="Grigoriev I.V."/>
            <person name="Santelli C.M."/>
            <person name="Hansel C.M."/>
        </authorList>
    </citation>
    <scope>NUCLEOTIDE SEQUENCE [LARGE SCALE GENOMIC DNA]</scope>
    <source>
        <strain evidence="2 3">SRC1lrK2f</strain>
    </source>
</reference>
<organism evidence="2 3">
    <name type="scientific">Alternaria alternata</name>
    <name type="common">Alternaria rot fungus</name>
    <name type="synonym">Torula alternata</name>
    <dbReference type="NCBI Taxonomy" id="5599"/>
    <lineage>
        <taxon>Eukaryota</taxon>
        <taxon>Fungi</taxon>
        <taxon>Dikarya</taxon>
        <taxon>Ascomycota</taxon>
        <taxon>Pezizomycotina</taxon>
        <taxon>Dothideomycetes</taxon>
        <taxon>Pleosporomycetidae</taxon>
        <taxon>Pleosporales</taxon>
        <taxon>Pleosporineae</taxon>
        <taxon>Pleosporaceae</taxon>
        <taxon>Alternaria</taxon>
        <taxon>Alternaria sect. Alternaria</taxon>
        <taxon>Alternaria alternata complex</taxon>
    </lineage>
</organism>
<dbReference type="VEuPathDB" id="FungiDB:CC77DRAFT_1034935"/>
<feature type="compositionally biased region" description="Polar residues" evidence="1">
    <location>
        <begin position="49"/>
        <end position="84"/>
    </location>
</feature>
<dbReference type="Proteomes" id="UP000077248">
    <property type="component" value="Unassembled WGS sequence"/>
</dbReference>
<feature type="region of interest" description="Disordered" evidence="1">
    <location>
        <begin position="38"/>
        <end position="93"/>
    </location>
</feature>
<evidence type="ECO:0000313" key="3">
    <source>
        <dbReference type="Proteomes" id="UP000077248"/>
    </source>
</evidence>
<evidence type="ECO:0000256" key="1">
    <source>
        <dbReference type="SAM" id="MobiDB-lite"/>
    </source>
</evidence>
<dbReference type="SUPFAM" id="SSF52540">
    <property type="entry name" value="P-loop containing nucleoside triphosphate hydrolases"/>
    <property type="match status" value="1"/>
</dbReference>
<dbReference type="PANTHER" id="PTHR46434:SF1">
    <property type="entry name" value="GENETIC INTERACTOR OF PROHIBITINS 3, MITOCHONDRIAL"/>
    <property type="match status" value="1"/>
</dbReference>
<feature type="compositionally biased region" description="Acidic residues" evidence="1">
    <location>
        <begin position="405"/>
        <end position="418"/>
    </location>
</feature>
<evidence type="ECO:0008006" key="4">
    <source>
        <dbReference type="Google" id="ProtNLM"/>
    </source>
</evidence>
<dbReference type="EMBL" id="KV441493">
    <property type="protein sequence ID" value="OAG15596.1"/>
    <property type="molecule type" value="Genomic_DNA"/>
</dbReference>
<dbReference type="GO" id="GO:0005739">
    <property type="term" value="C:mitochondrion"/>
    <property type="evidence" value="ECO:0007669"/>
    <property type="project" value="TreeGrafter"/>
</dbReference>
<feature type="region of interest" description="Disordered" evidence="1">
    <location>
        <begin position="726"/>
        <end position="752"/>
    </location>
</feature>
<dbReference type="GeneID" id="29112501"/>
<dbReference type="InterPro" id="IPR050896">
    <property type="entry name" value="Mito_lipid_metab_GTPase"/>
</dbReference>
<name>A0A177D7T8_ALTAL</name>
<dbReference type="RefSeq" id="XP_018381017.1">
    <property type="nucleotide sequence ID" value="XM_018526907.1"/>
</dbReference>
<accession>A0A177D7T8</accession>
<gene>
    <name evidence="2" type="ORF">CC77DRAFT_1034935</name>
</gene>
<feature type="compositionally biased region" description="Basic and acidic residues" evidence="1">
    <location>
        <begin position="389"/>
        <end position="404"/>
    </location>
</feature>
<dbReference type="KEGG" id="aalt:CC77DRAFT_1034935"/>
<dbReference type="Gene3D" id="3.40.50.300">
    <property type="entry name" value="P-loop containing nucleotide triphosphate hydrolases"/>
    <property type="match status" value="1"/>
</dbReference>
<dbReference type="OMA" id="GWLNNKP"/>
<feature type="compositionally biased region" description="Basic residues" evidence="1">
    <location>
        <begin position="731"/>
        <end position="752"/>
    </location>
</feature>
<keyword evidence="3" id="KW-1185">Reference proteome</keyword>
<proteinExistence type="predicted"/>